<dbReference type="SUPFAM" id="SSF51971">
    <property type="entry name" value="Nucleotide-binding domain"/>
    <property type="match status" value="1"/>
</dbReference>
<dbReference type="InterPro" id="IPR017896">
    <property type="entry name" value="4Fe4S_Fe-S-bd"/>
</dbReference>
<dbReference type="Gene3D" id="1.10.1060.10">
    <property type="entry name" value="Alpha-helical ferredoxin"/>
    <property type="match status" value="1"/>
</dbReference>
<dbReference type="InterPro" id="IPR017900">
    <property type="entry name" value="4Fe4S_Fe_S_CS"/>
</dbReference>
<proteinExistence type="predicted"/>
<dbReference type="InterPro" id="IPR023753">
    <property type="entry name" value="FAD/NAD-binding_dom"/>
</dbReference>
<evidence type="ECO:0000313" key="6">
    <source>
        <dbReference type="Proteomes" id="UP000605201"/>
    </source>
</evidence>
<dbReference type="SUPFAM" id="SSF54862">
    <property type="entry name" value="4Fe-4S ferredoxins"/>
    <property type="match status" value="1"/>
</dbReference>
<sequence>MSERIGFYNCHCGINIAGRVRVEEVAEFAATLPDVAISRDYLFMCSDPGQELIEKDIKEHNLTRVVVAACSPRMHEKTFQAACQRAGLNPYYFQMACVREHVSWVTADEDEATRKAKTLVAGAINRVNYHQSLETREVSVHPDVLVVGGGIAGMQAALDIGSAGHKVYLVEKEPTIGGHMLQFDKTFPTLDCAACIGTPKMVSVGQDSNIELLTYSEVEEVSGFVGNFKVNVHKNARYVKKNCTGCGDCEQVCPVEFPNEWDVGTRMRKAIYRPFPQAVPITYAIDKMSTAPCTTSCPAGTNVHGYVQLVRVGKYQQALNLIMERLPLPGVLGRVCPHPCENECRRSLIDSPISIKNLKRFAADNARLEDVPLPEVEQRDEKIAVIGSGPAGLTVAYYLRLKGFKVTVYEAMEKPGGMLRTGIPDYRLPPKILDQEIDHILSTGIELETNMALGDDFTLASLKDQGFDAIFLGIGAHLPIKMNIENEDIDGVVDAIPFLRKVNLEGTQEAQSRVTVIGGGNVAMDAARAAIRSGAEHVTVIYRRTEHEMPAYAEEIEGAKEEGVEFFHLASPVKAVQEQGRVVGIECIKNELGPADESGRRRPIPVEGSEFVIECDMIIPAIGQRAETEPIVREKNIDLTAWGTFKVDHLTMQTSEAGVFAAGDAVTGPATVIEAIAAGHKVVKAIERYLNQEMEKYDDEREEKKAPVEKDYAPVPEDALIVERAKPGFLDVKARENSFTEVDLGLDEASALREAEKCINCGKCCQCKLCESVCKPEAIDHGMQAETKVVDVGSIIIATGYDPLDPTPMKQYGYGKYANVFTNFEFERLSNATGPTSGKLLKRDPDNRLKFTDPPKSVAILHCIGSRDINYHEYCSRTCCMYALKYAHLLKEKCGHDTQIYNFYIDMRCFGKGYEEFFKRVQSEGVRMIRGKASQINEEDGMLVVKAEDTLSGTLLEVPVEMAILCTAMEPRSNATEVARKFGINVGADGFFQEEHPKLAPVSTPSAGVFLAGTCQGPKDIPDTVAQASAAASKSLALATRGYVEIPSAISWIDPDVCAGCQTCINLCAYSAIEFDERRQVSVVNEALCKGCGSCSGFCPSGAAQIRHFNEKQLFAELEGVLDAIHAVG</sequence>
<comment type="caution">
    <text evidence="5">The sequence shown here is derived from an EMBL/GenBank/DDBJ whole genome shotgun (WGS) entry which is preliminary data.</text>
</comment>
<dbReference type="AlphaFoldDB" id="A0A8J6NRK6"/>
<dbReference type="Pfam" id="PF14691">
    <property type="entry name" value="Fer4_20"/>
    <property type="match status" value="1"/>
</dbReference>
<dbReference type="SUPFAM" id="SSF51905">
    <property type="entry name" value="FAD/NAD(P)-binding domain"/>
    <property type="match status" value="2"/>
</dbReference>
<name>A0A8J6NRK6_9BACT</name>
<evidence type="ECO:0000259" key="4">
    <source>
        <dbReference type="PROSITE" id="PS51379"/>
    </source>
</evidence>
<dbReference type="PROSITE" id="PS51379">
    <property type="entry name" value="4FE4S_FER_2"/>
    <property type="match status" value="4"/>
</dbReference>
<accession>A0A8J6NRK6</accession>
<dbReference type="GO" id="GO:0051536">
    <property type="term" value="F:iron-sulfur cluster binding"/>
    <property type="evidence" value="ECO:0007669"/>
    <property type="project" value="UniProtKB-KW"/>
</dbReference>
<dbReference type="GO" id="GO:0046872">
    <property type="term" value="F:metal ion binding"/>
    <property type="evidence" value="ECO:0007669"/>
    <property type="project" value="UniProtKB-KW"/>
</dbReference>
<evidence type="ECO:0000256" key="3">
    <source>
        <dbReference type="ARBA" id="ARBA00023014"/>
    </source>
</evidence>
<keyword evidence="3" id="KW-0411">Iron-sulfur</keyword>
<organism evidence="5 6">
    <name type="scientific">Candidatus Desulfatibia vada</name>
    <dbReference type="NCBI Taxonomy" id="2841696"/>
    <lineage>
        <taxon>Bacteria</taxon>
        <taxon>Pseudomonadati</taxon>
        <taxon>Thermodesulfobacteriota</taxon>
        <taxon>Desulfobacteria</taxon>
        <taxon>Desulfobacterales</taxon>
        <taxon>Desulfobacterales incertae sedis</taxon>
        <taxon>Candidatus Desulfatibia</taxon>
    </lineage>
</organism>
<keyword evidence="2" id="KW-0408">Iron</keyword>
<feature type="domain" description="4Fe-4S ferredoxin-type" evidence="4">
    <location>
        <begin position="1080"/>
        <end position="1109"/>
    </location>
</feature>
<reference evidence="5 6" key="1">
    <citation type="submission" date="2020-08" db="EMBL/GenBank/DDBJ databases">
        <title>Bridging the membrane lipid divide: bacteria of the FCB group superphylum have the potential to synthesize archaeal ether lipids.</title>
        <authorList>
            <person name="Villanueva L."/>
            <person name="Von Meijenfeldt F.A.B."/>
            <person name="Westbye A.B."/>
            <person name="Yadav S."/>
            <person name="Hopmans E.C."/>
            <person name="Dutilh B.E."/>
            <person name="Sinninghe Damste J.S."/>
        </authorList>
    </citation>
    <scope>NUCLEOTIDE SEQUENCE [LARGE SCALE GENOMIC DNA]</scope>
    <source>
        <strain evidence="5">NIOZ-UU17</strain>
    </source>
</reference>
<dbReference type="InterPro" id="IPR028261">
    <property type="entry name" value="DPD_II"/>
</dbReference>
<feature type="non-terminal residue" evidence="5">
    <location>
        <position position="1129"/>
    </location>
</feature>
<dbReference type="PRINTS" id="PR00419">
    <property type="entry name" value="ADXRDTASE"/>
</dbReference>
<dbReference type="SUPFAM" id="SSF46548">
    <property type="entry name" value="alpha-helical ferredoxin"/>
    <property type="match status" value="2"/>
</dbReference>
<gene>
    <name evidence="5" type="ORF">H8D96_01965</name>
</gene>
<dbReference type="NCBIfam" id="NF009410">
    <property type="entry name" value="PRK12771.1"/>
    <property type="match status" value="1"/>
</dbReference>
<keyword evidence="1" id="KW-0479">Metal-binding</keyword>
<evidence type="ECO:0000313" key="5">
    <source>
        <dbReference type="EMBL" id="MBC8430663.1"/>
    </source>
</evidence>
<feature type="domain" description="4Fe-4S ferredoxin-type" evidence="4">
    <location>
        <begin position="755"/>
        <end position="784"/>
    </location>
</feature>
<dbReference type="EMBL" id="JACNIG010000068">
    <property type="protein sequence ID" value="MBC8430663.1"/>
    <property type="molecule type" value="Genomic_DNA"/>
</dbReference>
<dbReference type="InterPro" id="IPR036188">
    <property type="entry name" value="FAD/NAD-bd_sf"/>
</dbReference>
<dbReference type="PANTHER" id="PTHR42783:SF3">
    <property type="entry name" value="GLUTAMATE SYNTHASE [NADPH] SMALL CHAIN-RELATED"/>
    <property type="match status" value="1"/>
</dbReference>
<protein>
    <submittedName>
        <fullName evidence="5">FAD-dependent oxidoreductase</fullName>
    </submittedName>
</protein>
<dbReference type="PROSITE" id="PS00198">
    <property type="entry name" value="4FE4S_FER_1"/>
    <property type="match status" value="2"/>
</dbReference>
<dbReference type="Gene3D" id="3.50.50.60">
    <property type="entry name" value="FAD/NAD(P)-binding domain"/>
    <property type="match status" value="3"/>
</dbReference>
<dbReference type="Proteomes" id="UP000605201">
    <property type="component" value="Unassembled WGS sequence"/>
</dbReference>
<feature type="domain" description="4Fe-4S ferredoxin-type" evidence="4">
    <location>
        <begin position="1049"/>
        <end position="1078"/>
    </location>
</feature>
<dbReference type="Pfam" id="PF13237">
    <property type="entry name" value="Fer4_10"/>
    <property type="match status" value="1"/>
</dbReference>
<dbReference type="PANTHER" id="PTHR42783">
    <property type="entry name" value="GLUTAMATE SYNTHASE [NADPH] SMALL CHAIN"/>
    <property type="match status" value="1"/>
</dbReference>
<dbReference type="InterPro" id="IPR009051">
    <property type="entry name" value="Helical_ferredxn"/>
</dbReference>
<evidence type="ECO:0000256" key="1">
    <source>
        <dbReference type="ARBA" id="ARBA00022723"/>
    </source>
</evidence>
<dbReference type="Gene3D" id="3.30.70.20">
    <property type="match status" value="2"/>
</dbReference>
<feature type="domain" description="4Fe-4S ferredoxin-type" evidence="4">
    <location>
        <begin position="234"/>
        <end position="264"/>
    </location>
</feature>
<evidence type="ECO:0000256" key="2">
    <source>
        <dbReference type="ARBA" id="ARBA00023004"/>
    </source>
</evidence>
<dbReference type="Pfam" id="PF12831">
    <property type="entry name" value="FAD_oxidored"/>
    <property type="match status" value="1"/>
</dbReference>
<dbReference type="GO" id="GO:0016491">
    <property type="term" value="F:oxidoreductase activity"/>
    <property type="evidence" value="ECO:0007669"/>
    <property type="project" value="InterPro"/>
</dbReference>
<dbReference type="Pfam" id="PF07992">
    <property type="entry name" value="Pyr_redox_2"/>
    <property type="match status" value="1"/>
</dbReference>